<proteinExistence type="predicted"/>
<name>A0A4Y7KYI2_PAPSO</name>
<protein>
    <recommendedName>
        <fullName evidence="3">AB hydrolase-1 domain-containing protein</fullName>
    </recommendedName>
</protein>
<dbReference type="Pfam" id="PF12697">
    <property type="entry name" value="Abhydrolase_6"/>
    <property type="match status" value="1"/>
</dbReference>
<sequence>MTKMASTLHFVLVHGVGGGSWCWYKIRCLMENSGYKVSCIDLKSGGIDSSDPNKVLTFEDYNQPLIDFLSTIPDHDKIILVGHSAGGLSLTHAILKFGKKIHLAIFIAATMLRLGFWTEQDVKDVFLDGSRQPYTPNMGNAFCLQGVPDLSEFGDVEDVTFGNGPNEPPTSIVIKKEFQRKLAYHMSPLEDSTLASMLLKPGPIRALQGAQFKETGNDNDIDKVTRVYIKTLNDRIVKPEQQDAMIKKWAPADVYVLESDHSPMFSTPFLLFGMLIKAVASTQIKLDLLDQRPLSEH</sequence>
<dbReference type="GO" id="GO:0009694">
    <property type="term" value="P:jasmonic acid metabolic process"/>
    <property type="evidence" value="ECO:0007669"/>
    <property type="project" value="TreeGrafter"/>
</dbReference>
<dbReference type="FunFam" id="3.40.50.1820:FF:000025">
    <property type="entry name" value="putative methylesterase 11, chloroplastic"/>
    <property type="match status" value="1"/>
</dbReference>
<reference evidence="4 5" key="1">
    <citation type="journal article" date="2018" name="Science">
        <title>The opium poppy genome and morphinan production.</title>
        <authorList>
            <person name="Guo L."/>
            <person name="Winzer T."/>
            <person name="Yang X."/>
            <person name="Li Y."/>
            <person name="Ning Z."/>
            <person name="He Z."/>
            <person name="Teodor R."/>
            <person name="Lu Y."/>
            <person name="Bowser T.A."/>
            <person name="Graham I.A."/>
            <person name="Ye K."/>
        </authorList>
    </citation>
    <scope>NUCLEOTIDE SEQUENCE [LARGE SCALE GENOMIC DNA]</scope>
    <source>
        <strain evidence="5">cv. HN1</strain>
        <tissue evidence="4">Leaves</tissue>
    </source>
</reference>
<dbReference type="GO" id="GO:0080031">
    <property type="term" value="F:methyl salicylate esterase activity"/>
    <property type="evidence" value="ECO:0007669"/>
    <property type="project" value="TreeGrafter"/>
</dbReference>
<feature type="domain" description="AB hydrolase-1" evidence="3">
    <location>
        <begin position="10"/>
        <end position="268"/>
    </location>
</feature>
<dbReference type="AlphaFoldDB" id="A0A4Y7KYI2"/>
<evidence type="ECO:0000259" key="3">
    <source>
        <dbReference type="Pfam" id="PF12697"/>
    </source>
</evidence>
<dbReference type="InterPro" id="IPR029058">
    <property type="entry name" value="AB_hydrolase_fold"/>
</dbReference>
<organism evidence="4 5">
    <name type="scientific">Papaver somniferum</name>
    <name type="common">Opium poppy</name>
    <dbReference type="NCBI Taxonomy" id="3469"/>
    <lineage>
        <taxon>Eukaryota</taxon>
        <taxon>Viridiplantae</taxon>
        <taxon>Streptophyta</taxon>
        <taxon>Embryophyta</taxon>
        <taxon>Tracheophyta</taxon>
        <taxon>Spermatophyta</taxon>
        <taxon>Magnoliopsida</taxon>
        <taxon>Ranunculales</taxon>
        <taxon>Papaveraceae</taxon>
        <taxon>Papaveroideae</taxon>
        <taxon>Papaver</taxon>
    </lineage>
</organism>
<keyword evidence="2" id="KW-0732">Signal</keyword>
<dbReference type="OMA" id="ACHKFAK"/>
<dbReference type="EMBL" id="CM010723">
    <property type="protein sequence ID" value="RZC77956.1"/>
    <property type="molecule type" value="Genomic_DNA"/>
</dbReference>
<dbReference type="Gene3D" id="3.40.50.1820">
    <property type="entry name" value="alpha/beta hydrolase"/>
    <property type="match status" value="1"/>
</dbReference>
<evidence type="ECO:0000256" key="2">
    <source>
        <dbReference type="SAM" id="SignalP"/>
    </source>
</evidence>
<feature type="signal peptide" evidence="2">
    <location>
        <begin position="1"/>
        <end position="18"/>
    </location>
</feature>
<dbReference type="InterPro" id="IPR000073">
    <property type="entry name" value="AB_hydrolase_1"/>
</dbReference>
<dbReference type="GO" id="GO:0080030">
    <property type="term" value="F:methyl indole-3-acetate esterase activity"/>
    <property type="evidence" value="ECO:0007669"/>
    <property type="project" value="TreeGrafter"/>
</dbReference>
<dbReference type="InterPro" id="IPR045889">
    <property type="entry name" value="MES/HNL"/>
</dbReference>
<keyword evidence="5" id="KW-1185">Reference proteome</keyword>
<dbReference type="SUPFAM" id="SSF53474">
    <property type="entry name" value="alpha/beta-Hydrolases"/>
    <property type="match status" value="1"/>
</dbReference>
<evidence type="ECO:0000313" key="4">
    <source>
        <dbReference type="EMBL" id="RZC77956.1"/>
    </source>
</evidence>
<dbReference type="GO" id="GO:0080032">
    <property type="term" value="F:methyl jasmonate esterase activity"/>
    <property type="evidence" value="ECO:0007669"/>
    <property type="project" value="TreeGrafter"/>
</dbReference>
<dbReference type="Proteomes" id="UP000316621">
    <property type="component" value="Chromosome 9"/>
</dbReference>
<accession>A0A4Y7KYI2</accession>
<evidence type="ECO:0000313" key="5">
    <source>
        <dbReference type="Proteomes" id="UP000316621"/>
    </source>
</evidence>
<gene>
    <name evidence="4" type="ORF">C5167_002180</name>
</gene>
<feature type="chain" id="PRO_5021474481" description="AB hydrolase-1 domain-containing protein" evidence="2">
    <location>
        <begin position="19"/>
        <end position="297"/>
    </location>
</feature>
<keyword evidence="1" id="KW-0378">Hydrolase</keyword>
<dbReference type="PANTHER" id="PTHR10992">
    <property type="entry name" value="METHYLESTERASE FAMILY MEMBER"/>
    <property type="match status" value="1"/>
</dbReference>
<dbReference type="PANTHER" id="PTHR10992:SF1010">
    <property type="entry name" value="METHYLESTERASE 17-LIKE"/>
    <property type="match status" value="1"/>
</dbReference>
<dbReference type="Gramene" id="RZC77956">
    <property type="protein sequence ID" value="RZC77956"/>
    <property type="gene ID" value="C5167_002180"/>
</dbReference>
<dbReference type="GO" id="GO:0009696">
    <property type="term" value="P:salicylic acid metabolic process"/>
    <property type="evidence" value="ECO:0007669"/>
    <property type="project" value="TreeGrafter"/>
</dbReference>
<evidence type="ECO:0000256" key="1">
    <source>
        <dbReference type="ARBA" id="ARBA00022801"/>
    </source>
</evidence>